<organism evidence="1 2">
    <name type="scientific">Gelidibacter pelagius</name>
    <dbReference type="NCBI Taxonomy" id="2819985"/>
    <lineage>
        <taxon>Bacteria</taxon>
        <taxon>Pseudomonadati</taxon>
        <taxon>Bacteroidota</taxon>
        <taxon>Flavobacteriia</taxon>
        <taxon>Flavobacteriales</taxon>
        <taxon>Flavobacteriaceae</taxon>
        <taxon>Gelidibacter</taxon>
    </lineage>
</organism>
<dbReference type="Proteomes" id="UP000681315">
    <property type="component" value="Unassembled WGS sequence"/>
</dbReference>
<protein>
    <recommendedName>
        <fullName evidence="3">Uracil DNA glycosylase superfamily protein</fullName>
    </recommendedName>
</protein>
<name>A0ABS3SPG2_9FLAO</name>
<dbReference type="EMBL" id="JAGEVG010000004">
    <property type="protein sequence ID" value="MBO3097602.1"/>
    <property type="molecule type" value="Genomic_DNA"/>
</dbReference>
<reference evidence="1 2" key="1">
    <citation type="submission" date="2021-03" db="EMBL/GenBank/DDBJ databases">
        <title>Gelidibacter sp. nov., isolated from costal sediment.</title>
        <authorList>
            <person name="Lun K.-Y."/>
        </authorList>
    </citation>
    <scope>NUCLEOTIDE SEQUENCE [LARGE SCALE GENOMIC DNA]</scope>
    <source>
        <strain evidence="1 2">DF109</strain>
    </source>
</reference>
<sequence length="215" mass="25462">MTDSQKKDFKDNGLTWFPWIGNNYENGGIFNKKILILGESHYGTDKDAWFNENLTRLSIQEKIGEANGEEGKFYKKAFHTNIFNAFNEKPATNENKIDFWHSVAYFNYVQGSVGEKPRERPKKDDWDLSFPAAKKTLDFLKPEIIVVLGYTLWENIWRKFDFEIHEKTTFNKNHNIHRLKLEYRPLMFCIKHPSSGFSSDYFRPEILKYVNTKLN</sequence>
<proteinExistence type="predicted"/>
<evidence type="ECO:0000313" key="2">
    <source>
        <dbReference type="Proteomes" id="UP000681315"/>
    </source>
</evidence>
<comment type="caution">
    <text evidence="1">The sequence shown here is derived from an EMBL/GenBank/DDBJ whole genome shotgun (WGS) entry which is preliminary data.</text>
</comment>
<gene>
    <name evidence="1" type="ORF">J4051_04945</name>
</gene>
<keyword evidence="2" id="KW-1185">Reference proteome</keyword>
<evidence type="ECO:0000313" key="1">
    <source>
        <dbReference type="EMBL" id="MBO3097602.1"/>
    </source>
</evidence>
<evidence type="ECO:0008006" key="3">
    <source>
        <dbReference type="Google" id="ProtNLM"/>
    </source>
</evidence>
<accession>A0ABS3SPG2</accession>
<dbReference type="RefSeq" id="WP_208232748.1">
    <property type="nucleotide sequence ID" value="NZ_JAGEVG010000004.1"/>
</dbReference>